<feature type="binding site" evidence="11">
    <location>
        <position position="342"/>
    </location>
    <ligand>
        <name>FMN</name>
        <dbReference type="ChEBI" id="CHEBI:58210"/>
    </ligand>
</feature>
<dbReference type="InterPro" id="IPR000453">
    <property type="entry name" value="Chorismate_synth"/>
</dbReference>
<evidence type="ECO:0000256" key="13">
    <source>
        <dbReference type="SAM" id="MobiDB-lite"/>
    </source>
</evidence>
<dbReference type="HAMAP" id="MF_00300">
    <property type="entry name" value="Chorismate_synth"/>
    <property type="match status" value="1"/>
</dbReference>
<comment type="similarity">
    <text evidence="2 11 12">Belongs to the chorismate synthase family.</text>
</comment>
<feature type="region of interest" description="Disordered" evidence="13">
    <location>
        <begin position="275"/>
        <end position="308"/>
    </location>
</feature>
<comment type="function">
    <text evidence="11">Catalyzes the anti-1,4-elimination of the C-3 phosphate and the C-6 proR hydrogen from 5-enolpyruvylshikimate-3-phosphate (EPSP) to yield chorismate, which is the branch point compound that serves as the starting substrate for the three terminal pathways of aromatic amino acid biosynthesis. This reaction introduces a second double bond into the aromatic ring system.</text>
</comment>
<feature type="binding site" evidence="11">
    <location>
        <position position="45"/>
    </location>
    <ligand>
        <name>NADP(+)</name>
        <dbReference type="ChEBI" id="CHEBI:58349"/>
    </ligand>
</feature>
<keyword evidence="7 11" id="KW-0274">FAD</keyword>
<evidence type="ECO:0000256" key="3">
    <source>
        <dbReference type="ARBA" id="ARBA00013036"/>
    </source>
</evidence>
<evidence type="ECO:0000256" key="9">
    <source>
        <dbReference type="ARBA" id="ARBA00023141"/>
    </source>
</evidence>
<feature type="binding site" evidence="11">
    <location>
        <begin position="257"/>
        <end position="258"/>
    </location>
    <ligand>
        <name>FMN</name>
        <dbReference type="ChEBI" id="CHEBI:58210"/>
    </ligand>
</feature>
<feature type="binding site" evidence="11">
    <location>
        <position position="301"/>
    </location>
    <ligand>
        <name>FMN</name>
        <dbReference type="ChEBI" id="CHEBI:58210"/>
    </ligand>
</feature>
<evidence type="ECO:0000256" key="5">
    <source>
        <dbReference type="ARBA" id="ARBA00022630"/>
    </source>
</evidence>
<gene>
    <name evidence="11 14" type="primary">aroC</name>
    <name evidence="14" type="ORF">GCM10011333_20980</name>
</gene>
<dbReference type="GO" id="GO:0005829">
    <property type="term" value="C:cytosol"/>
    <property type="evidence" value="ECO:0007669"/>
    <property type="project" value="TreeGrafter"/>
</dbReference>
<dbReference type="PROSITE" id="PS00789">
    <property type="entry name" value="CHORISMATE_SYNTHASE_3"/>
    <property type="match status" value="1"/>
</dbReference>
<comment type="subunit">
    <text evidence="11">Homotetramer.</text>
</comment>
<name>A0A8J2XKW2_9MICO</name>
<accession>A0A8J2XKW2</accession>
<reference evidence="14" key="2">
    <citation type="submission" date="2020-09" db="EMBL/GenBank/DDBJ databases">
        <authorList>
            <person name="Sun Q."/>
            <person name="Zhou Y."/>
        </authorList>
    </citation>
    <scope>NUCLEOTIDE SEQUENCE</scope>
    <source>
        <strain evidence="14">CGMCC 1.12785</strain>
    </source>
</reference>
<dbReference type="Pfam" id="PF01264">
    <property type="entry name" value="Chorismate_synt"/>
    <property type="match status" value="1"/>
</dbReference>
<evidence type="ECO:0000256" key="8">
    <source>
        <dbReference type="ARBA" id="ARBA00022857"/>
    </source>
</evidence>
<dbReference type="Proteomes" id="UP000616114">
    <property type="component" value="Unassembled WGS sequence"/>
</dbReference>
<evidence type="ECO:0000313" key="14">
    <source>
        <dbReference type="EMBL" id="GGA17666.1"/>
    </source>
</evidence>
<keyword evidence="10 11" id="KW-0456">Lyase</keyword>
<keyword evidence="15" id="KW-1185">Reference proteome</keyword>
<evidence type="ECO:0000256" key="1">
    <source>
        <dbReference type="ARBA" id="ARBA00005044"/>
    </source>
</evidence>
<dbReference type="EMBL" id="BMFY01000008">
    <property type="protein sequence ID" value="GGA17666.1"/>
    <property type="molecule type" value="Genomic_DNA"/>
</dbReference>
<dbReference type="PANTHER" id="PTHR21085">
    <property type="entry name" value="CHORISMATE SYNTHASE"/>
    <property type="match status" value="1"/>
</dbReference>
<dbReference type="CDD" id="cd07304">
    <property type="entry name" value="Chorismate_synthase"/>
    <property type="match status" value="1"/>
</dbReference>
<dbReference type="NCBIfam" id="NF003793">
    <property type="entry name" value="PRK05382.1"/>
    <property type="match status" value="1"/>
</dbReference>
<feature type="binding site" evidence="11">
    <location>
        <begin position="134"/>
        <end position="136"/>
    </location>
    <ligand>
        <name>FMN</name>
        <dbReference type="ChEBI" id="CHEBI:58210"/>
    </ligand>
</feature>
<dbReference type="InterPro" id="IPR035904">
    <property type="entry name" value="Chorismate_synth_AroC_sf"/>
</dbReference>
<dbReference type="Gene3D" id="3.60.150.10">
    <property type="entry name" value="Chorismate synthase AroC"/>
    <property type="match status" value="1"/>
</dbReference>
<dbReference type="PIRSF" id="PIRSF001456">
    <property type="entry name" value="Chorismate_synth"/>
    <property type="match status" value="1"/>
</dbReference>
<dbReference type="EC" id="4.2.3.5" evidence="3 11"/>
<keyword evidence="4 11" id="KW-0028">Amino-acid biosynthesis</keyword>
<dbReference type="PROSITE" id="PS00788">
    <property type="entry name" value="CHORISMATE_SYNTHASE_2"/>
    <property type="match status" value="1"/>
</dbReference>
<dbReference type="AlphaFoldDB" id="A0A8J2XKW2"/>
<keyword evidence="8 11" id="KW-0521">NADP</keyword>
<evidence type="ECO:0000256" key="12">
    <source>
        <dbReference type="RuleBase" id="RU000605"/>
    </source>
</evidence>
<feature type="binding site" evidence="11">
    <location>
        <begin position="316"/>
        <end position="320"/>
    </location>
    <ligand>
        <name>FMN</name>
        <dbReference type="ChEBI" id="CHEBI:58210"/>
    </ligand>
</feature>
<dbReference type="GO" id="GO:0010181">
    <property type="term" value="F:FMN binding"/>
    <property type="evidence" value="ECO:0007669"/>
    <property type="project" value="TreeGrafter"/>
</dbReference>
<feature type="binding site" evidence="11">
    <location>
        <position position="39"/>
    </location>
    <ligand>
        <name>NADP(+)</name>
        <dbReference type="ChEBI" id="CHEBI:58349"/>
    </ligand>
</feature>
<dbReference type="InterPro" id="IPR020541">
    <property type="entry name" value="Chorismate_synthase_CS"/>
</dbReference>
<evidence type="ECO:0000256" key="11">
    <source>
        <dbReference type="HAMAP-Rule" id="MF_00300"/>
    </source>
</evidence>
<dbReference type="GO" id="GO:0009073">
    <property type="term" value="P:aromatic amino acid family biosynthetic process"/>
    <property type="evidence" value="ECO:0007669"/>
    <property type="project" value="UniProtKB-KW"/>
</dbReference>
<reference evidence="14" key="1">
    <citation type="journal article" date="2014" name="Int. J. Syst. Evol. Microbiol.">
        <title>Complete genome sequence of Corynebacterium casei LMG S-19264T (=DSM 44701T), isolated from a smear-ripened cheese.</title>
        <authorList>
            <consortium name="US DOE Joint Genome Institute (JGI-PGF)"/>
            <person name="Walter F."/>
            <person name="Albersmeier A."/>
            <person name="Kalinowski J."/>
            <person name="Ruckert C."/>
        </authorList>
    </citation>
    <scope>NUCLEOTIDE SEQUENCE</scope>
    <source>
        <strain evidence="14">CGMCC 1.12785</strain>
    </source>
</reference>
<evidence type="ECO:0000256" key="10">
    <source>
        <dbReference type="ARBA" id="ARBA00023239"/>
    </source>
</evidence>
<keyword evidence="6 11" id="KW-0288">FMN</keyword>
<comment type="catalytic activity">
    <reaction evidence="11 12">
        <text>5-O-(1-carboxyvinyl)-3-phosphoshikimate = chorismate + phosphate</text>
        <dbReference type="Rhea" id="RHEA:21020"/>
        <dbReference type="ChEBI" id="CHEBI:29748"/>
        <dbReference type="ChEBI" id="CHEBI:43474"/>
        <dbReference type="ChEBI" id="CHEBI:57701"/>
        <dbReference type="EC" id="4.2.3.5"/>
    </reaction>
</comment>
<dbReference type="FunFam" id="3.60.150.10:FF:000002">
    <property type="entry name" value="Chorismate synthase"/>
    <property type="match status" value="1"/>
</dbReference>
<dbReference type="GO" id="GO:0009423">
    <property type="term" value="P:chorismate biosynthetic process"/>
    <property type="evidence" value="ECO:0007669"/>
    <property type="project" value="UniProtKB-UniRule"/>
</dbReference>
<evidence type="ECO:0000256" key="6">
    <source>
        <dbReference type="ARBA" id="ARBA00022643"/>
    </source>
</evidence>
<evidence type="ECO:0000256" key="4">
    <source>
        <dbReference type="ARBA" id="ARBA00022605"/>
    </source>
</evidence>
<keyword evidence="5 11" id="KW-0285">Flavoprotein</keyword>
<comment type="pathway">
    <text evidence="1 11 12">Metabolic intermediate biosynthesis; chorismate biosynthesis; chorismate from D-erythrose 4-phosphate and phosphoenolpyruvate: step 7/7.</text>
</comment>
<protein>
    <recommendedName>
        <fullName evidence="3 11">Chorismate synthase</fullName>
        <shortName evidence="11">CS</shortName>
        <ecNumber evidence="3 11">4.2.3.5</ecNumber>
    </recommendedName>
    <alternativeName>
        <fullName evidence="11">5-enolpyruvylshikimate-3-phosphate phospholyase</fullName>
    </alternativeName>
</protein>
<keyword evidence="9 11" id="KW-0057">Aromatic amino acid biosynthesis</keyword>
<evidence type="ECO:0000313" key="15">
    <source>
        <dbReference type="Proteomes" id="UP000616114"/>
    </source>
</evidence>
<dbReference type="GO" id="GO:0004107">
    <property type="term" value="F:chorismate synthase activity"/>
    <property type="evidence" value="ECO:0007669"/>
    <property type="project" value="UniProtKB-UniRule"/>
</dbReference>
<proteinExistence type="inferred from homology"/>
<comment type="caution">
    <text evidence="14">The sequence shown here is derived from an EMBL/GenBank/DDBJ whole genome shotgun (WGS) entry which is preliminary data.</text>
</comment>
<evidence type="ECO:0000256" key="2">
    <source>
        <dbReference type="ARBA" id="ARBA00008014"/>
    </source>
</evidence>
<dbReference type="NCBIfam" id="TIGR00033">
    <property type="entry name" value="aroC"/>
    <property type="match status" value="1"/>
</dbReference>
<organism evidence="14 15">
    <name type="scientific">Sediminivirga luteola</name>
    <dbReference type="NCBI Taxonomy" id="1774748"/>
    <lineage>
        <taxon>Bacteria</taxon>
        <taxon>Bacillati</taxon>
        <taxon>Actinomycetota</taxon>
        <taxon>Actinomycetes</taxon>
        <taxon>Micrococcales</taxon>
        <taxon>Brevibacteriaceae</taxon>
        <taxon>Sediminivirga</taxon>
    </lineage>
</organism>
<evidence type="ECO:0000256" key="7">
    <source>
        <dbReference type="ARBA" id="ARBA00022827"/>
    </source>
</evidence>
<dbReference type="PROSITE" id="PS00787">
    <property type="entry name" value="CHORISMATE_SYNTHASE_1"/>
    <property type="match status" value="1"/>
</dbReference>
<dbReference type="UniPathway" id="UPA00053">
    <property type="reaction ID" value="UER00090"/>
</dbReference>
<dbReference type="PANTHER" id="PTHR21085:SF0">
    <property type="entry name" value="CHORISMATE SYNTHASE"/>
    <property type="match status" value="1"/>
</dbReference>
<dbReference type="GO" id="GO:0008652">
    <property type="term" value="P:amino acid biosynthetic process"/>
    <property type="evidence" value="ECO:0007669"/>
    <property type="project" value="UniProtKB-KW"/>
</dbReference>
<sequence length="403" mass="42306">MRWLTAGESHGPALVGIIEGLPAFIPVTTERIQDALARRRLGYGRGARMKFEKDQVRIIGGVRHGLTQGGPVAIEIGNTEWPKWETVMSADPVDPEVLAAQARNAPLTRPRPGHADFVGMQKYGFDEARPILERASARETAARVALGSVAAGLLRELGIGLVSHTVAIGPVSGDPEAPGPLPAPDDVERLDADPMRCFDPELSARMVAEVDDARKSGDTLGGVVEVLAYGLPPGLGSHVHFDRRLDSRLAGALMGIQAIKGVEIGDGFLTTRRRGSAAHDEIRPGPDGVVRASNRSGGTEGGMSTGEPLRVRAGMKPIATVPRALGTVDTSTGEAATAHHQRSDVCAVPAAGVVAEAMVALVLADAVVEKFGGDSVAELARNLESYRQALPETLRSAPGTVDQ</sequence>
<dbReference type="SUPFAM" id="SSF103263">
    <property type="entry name" value="Chorismate synthase, AroC"/>
    <property type="match status" value="1"/>
</dbReference>
<comment type="cofactor">
    <cofactor evidence="11 12">
        <name>FMNH2</name>
        <dbReference type="ChEBI" id="CHEBI:57618"/>
    </cofactor>
    <text evidence="11 12">Reduced FMN (FMNH(2)).</text>
</comment>